<dbReference type="EMBL" id="BMAR01000031">
    <property type="protein sequence ID" value="GFR49595.1"/>
    <property type="molecule type" value="Genomic_DNA"/>
</dbReference>
<dbReference type="PANTHER" id="PTHR13068">
    <property type="entry name" value="CGI-12 PROTEIN-RELATED"/>
    <property type="match status" value="1"/>
</dbReference>
<proteinExistence type="inferred from homology"/>
<dbReference type="Gene3D" id="1.25.70.10">
    <property type="entry name" value="Transcription termination factor 3, mitochondrial"/>
    <property type="match status" value="1"/>
</dbReference>
<dbReference type="SMART" id="SM00733">
    <property type="entry name" value="Mterf"/>
    <property type="match status" value="4"/>
</dbReference>
<evidence type="ECO:0000313" key="6">
    <source>
        <dbReference type="Proteomes" id="UP001054857"/>
    </source>
</evidence>
<comment type="caution">
    <text evidence="5">The sequence shown here is derived from an EMBL/GenBank/DDBJ whole genome shotgun (WGS) entry which is preliminary data.</text>
</comment>
<keyword evidence="3" id="KW-0809">Transit peptide</keyword>
<keyword evidence="2" id="KW-0804">Transcription</keyword>
<reference evidence="5 6" key="1">
    <citation type="journal article" date="2021" name="Sci. Rep.">
        <title>Genome sequencing of the multicellular alga Astrephomene provides insights into convergent evolution of germ-soma differentiation.</title>
        <authorList>
            <person name="Yamashita S."/>
            <person name="Yamamoto K."/>
            <person name="Matsuzaki R."/>
            <person name="Suzuki S."/>
            <person name="Yamaguchi H."/>
            <person name="Hirooka S."/>
            <person name="Minakuchi Y."/>
            <person name="Miyagishima S."/>
            <person name="Kawachi M."/>
            <person name="Toyoda A."/>
            <person name="Nozaki H."/>
        </authorList>
    </citation>
    <scope>NUCLEOTIDE SEQUENCE [LARGE SCALE GENOMIC DNA]</scope>
    <source>
        <strain evidence="5 6">NIES-4017</strain>
    </source>
</reference>
<keyword evidence="2" id="KW-0805">Transcription regulation</keyword>
<accession>A0AAD3HR58</accession>
<gene>
    <name evidence="5" type="ORF">Agub_g11664</name>
</gene>
<comment type="similarity">
    <text evidence="1">Belongs to the mTERF family.</text>
</comment>
<sequence>MQHLCLRIPMHHSLSSNSSFIRKPTLPTFRRRLDPRHGVASDQLRIQRRKTRCYAMNNLGQIEPHPVRRAFLSIGVPEDDLHRASCLEPALLEYTTERLYAMLDLLLNLGLTGSDIGKVLIAFPQAFQLSTDHHAAPAVDFLRTDVGLGPAEVRAVVTRFPAVLGMNVKAQLRPQVAYLTSLGVPPESLRALVLSRPLVLGPGIESVISFLRRCGLPRTQMHRLLRSYPLDYRVHVKGFSAAASGGSSPPGGGSGGGMGRGRAQ</sequence>
<keyword evidence="2" id="KW-0806">Transcription termination</keyword>
<feature type="region of interest" description="Disordered" evidence="4">
    <location>
        <begin position="242"/>
        <end position="264"/>
    </location>
</feature>
<dbReference type="Proteomes" id="UP001054857">
    <property type="component" value="Unassembled WGS sequence"/>
</dbReference>
<dbReference type="GO" id="GO:0003676">
    <property type="term" value="F:nucleic acid binding"/>
    <property type="evidence" value="ECO:0007669"/>
    <property type="project" value="InterPro"/>
</dbReference>
<dbReference type="PANTHER" id="PTHR13068:SF112">
    <property type="entry name" value="TRANSCRIPTION TERMINATION FACTOR 3, MITOCHONDRIAL"/>
    <property type="match status" value="1"/>
</dbReference>
<dbReference type="InterPro" id="IPR003690">
    <property type="entry name" value="MTERF"/>
</dbReference>
<keyword evidence="6" id="KW-1185">Reference proteome</keyword>
<feature type="compositionally biased region" description="Gly residues" evidence="4">
    <location>
        <begin position="248"/>
        <end position="264"/>
    </location>
</feature>
<dbReference type="InterPro" id="IPR038538">
    <property type="entry name" value="MTERF_sf"/>
</dbReference>
<evidence type="ECO:0000256" key="4">
    <source>
        <dbReference type="SAM" id="MobiDB-lite"/>
    </source>
</evidence>
<evidence type="ECO:0000313" key="5">
    <source>
        <dbReference type="EMBL" id="GFR49595.1"/>
    </source>
</evidence>
<name>A0AAD3HR58_9CHLO</name>
<evidence type="ECO:0000256" key="2">
    <source>
        <dbReference type="ARBA" id="ARBA00022472"/>
    </source>
</evidence>
<dbReference type="Pfam" id="PF02536">
    <property type="entry name" value="mTERF"/>
    <property type="match status" value="1"/>
</dbReference>
<organism evidence="5 6">
    <name type="scientific">Astrephomene gubernaculifera</name>
    <dbReference type="NCBI Taxonomy" id="47775"/>
    <lineage>
        <taxon>Eukaryota</taxon>
        <taxon>Viridiplantae</taxon>
        <taxon>Chlorophyta</taxon>
        <taxon>core chlorophytes</taxon>
        <taxon>Chlorophyceae</taxon>
        <taxon>CS clade</taxon>
        <taxon>Chlamydomonadales</taxon>
        <taxon>Astrephomenaceae</taxon>
        <taxon>Astrephomene</taxon>
    </lineage>
</organism>
<dbReference type="GO" id="GO:0006353">
    <property type="term" value="P:DNA-templated transcription termination"/>
    <property type="evidence" value="ECO:0007669"/>
    <property type="project" value="UniProtKB-KW"/>
</dbReference>
<protein>
    <submittedName>
        <fullName evidence="5">Uncharacterized protein</fullName>
    </submittedName>
</protein>
<evidence type="ECO:0000256" key="3">
    <source>
        <dbReference type="ARBA" id="ARBA00022946"/>
    </source>
</evidence>
<dbReference type="AlphaFoldDB" id="A0AAD3HR58"/>
<evidence type="ECO:0000256" key="1">
    <source>
        <dbReference type="ARBA" id="ARBA00007692"/>
    </source>
</evidence>